<keyword evidence="4" id="KW-0804">Transcription</keyword>
<evidence type="ECO:0000256" key="5">
    <source>
        <dbReference type="ARBA" id="ARBA00023242"/>
    </source>
</evidence>
<comment type="caution">
    <text evidence="6">The sequence shown here is derived from an EMBL/GenBank/DDBJ whole genome shotgun (WGS) entry which is preliminary data.</text>
</comment>
<reference evidence="6 7" key="1">
    <citation type="submission" date="2024-07" db="EMBL/GenBank/DDBJ databases">
        <title>Section-level genome sequencing and comparative genomics of Aspergillus sections Usti and Cavernicolus.</title>
        <authorList>
            <consortium name="Lawrence Berkeley National Laboratory"/>
            <person name="Nybo J.L."/>
            <person name="Vesth T.C."/>
            <person name="Theobald S."/>
            <person name="Frisvad J.C."/>
            <person name="Larsen T.O."/>
            <person name="Kjaerboelling I."/>
            <person name="Rothschild-Mancinelli K."/>
            <person name="Lyhne E.K."/>
            <person name="Kogle M.E."/>
            <person name="Barry K."/>
            <person name="Clum A."/>
            <person name="Na H."/>
            <person name="Ledsgaard L."/>
            <person name="Lin J."/>
            <person name="Lipzen A."/>
            <person name="Kuo A."/>
            <person name="Riley R."/>
            <person name="Mondo S."/>
            <person name="LaButti K."/>
            <person name="Haridas S."/>
            <person name="Pangalinan J."/>
            <person name="Salamov A.A."/>
            <person name="Simmons B.A."/>
            <person name="Magnuson J.K."/>
            <person name="Chen J."/>
            <person name="Drula E."/>
            <person name="Henrissat B."/>
            <person name="Wiebenga A."/>
            <person name="Lubbers R.J."/>
            <person name="Gomes A.C."/>
            <person name="Macurrencykelacurrency M.R."/>
            <person name="Stajich J."/>
            <person name="Grigoriev I.V."/>
            <person name="Mortensen U.H."/>
            <person name="De vries R.P."/>
            <person name="Baker S.E."/>
            <person name="Andersen M.R."/>
        </authorList>
    </citation>
    <scope>NUCLEOTIDE SEQUENCE [LARGE SCALE GENOMIC DNA]</scope>
    <source>
        <strain evidence="6 7">CBS 756.74</strain>
    </source>
</reference>
<dbReference type="Proteomes" id="UP001610444">
    <property type="component" value="Unassembled WGS sequence"/>
</dbReference>
<evidence type="ECO:0000256" key="3">
    <source>
        <dbReference type="ARBA" id="ARBA00023015"/>
    </source>
</evidence>
<gene>
    <name evidence="6" type="ORF">BJX68DRAFT_272329</name>
</gene>
<proteinExistence type="predicted"/>
<evidence type="ECO:0008006" key="8">
    <source>
        <dbReference type="Google" id="ProtNLM"/>
    </source>
</evidence>
<evidence type="ECO:0000313" key="7">
    <source>
        <dbReference type="Proteomes" id="UP001610444"/>
    </source>
</evidence>
<dbReference type="PANTHER" id="PTHR31001:SF50">
    <property type="entry name" value="ZN(II)2CYS6 TRANSCRIPTION FACTOR (EUROFUNG)"/>
    <property type="match status" value="1"/>
</dbReference>
<keyword evidence="5" id="KW-0539">Nucleus</keyword>
<comment type="subcellular location">
    <subcellularLocation>
        <location evidence="1">Nucleus</location>
    </subcellularLocation>
</comment>
<dbReference type="CDD" id="cd12148">
    <property type="entry name" value="fungal_TF_MHR"/>
    <property type="match status" value="1"/>
</dbReference>
<evidence type="ECO:0000256" key="1">
    <source>
        <dbReference type="ARBA" id="ARBA00004123"/>
    </source>
</evidence>
<accession>A0ABR4JIV9</accession>
<dbReference type="PANTHER" id="PTHR31001">
    <property type="entry name" value="UNCHARACTERIZED TRANSCRIPTIONAL REGULATORY PROTEIN"/>
    <property type="match status" value="1"/>
</dbReference>
<sequence>MLSVALRIAQGLSLHMTDPPFPVTPFEREMRRRLWQVIGWLDLEASLYHGTECMMQSAWIMTHTLTSVNDSDLGSVTEEQLSVVSSGQSEATLLMIFAYGQCALRSLDLSNFTEPIVTDIHIRQQVVDQFRQTADRLLSGADTENIAFHWFTNRVKEQISGVLQLIALRPLQRGPNFVPAGQPSPQILVIAAEILQQRQKLYNDPRSLPWRWIEPLYFPWHALVVAVSEVSVCMDRSVIDRYWPTIEYSYSLFQKQAICGDFDRVLTPMERLMRNARAARASAFAEESPWGIVPHMDMQMSPFDDSVLSGTLPAGVATSSIEAQGLFQVQAPDIIGWVPYKGFDESPSQMNTGLPVCAPVYL</sequence>
<dbReference type="EMBL" id="JBFXLR010000078">
    <property type="protein sequence ID" value="KAL2839037.1"/>
    <property type="molecule type" value="Genomic_DNA"/>
</dbReference>
<dbReference type="GeneID" id="98162346"/>
<keyword evidence="7" id="KW-1185">Reference proteome</keyword>
<keyword evidence="2" id="KW-0479">Metal-binding</keyword>
<evidence type="ECO:0000313" key="6">
    <source>
        <dbReference type="EMBL" id="KAL2839037.1"/>
    </source>
</evidence>
<organism evidence="6 7">
    <name type="scientific">Aspergillus pseudodeflectus</name>
    <dbReference type="NCBI Taxonomy" id="176178"/>
    <lineage>
        <taxon>Eukaryota</taxon>
        <taxon>Fungi</taxon>
        <taxon>Dikarya</taxon>
        <taxon>Ascomycota</taxon>
        <taxon>Pezizomycotina</taxon>
        <taxon>Eurotiomycetes</taxon>
        <taxon>Eurotiomycetidae</taxon>
        <taxon>Eurotiales</taxon>
        <taxon>Aspergillaceae</taxon>
        <taxon>Aspergillus</taxon>
        <taxon>Aspergillus subgen. Nidulantes</taxon>
    </lineage>
</organism>
<name>A0ABR4JIV9_9EURO</name>
<dbReference type="InterPro" id="IPR050613">
    <property type="entry name" value="Sec_Metabolite_Reg"/>
</dbReference>
<evidence type="ECO:0000256" key="4">
    <source>
        <dbReference type="ARBA" id="ARBA00023163"/>
    </source>
</evidence>
<keyword evidence="3" id="KW-0805">Transcription regulation</keyword>
<protein>
    <recommendedName>
        <fullName evidence="8">Transcription factor domain-containing protein</fullName>
    </recommendedName>
</protein>
<evidence type="ECO:0000256" key="2">
    <source>
        <dbReference type="ARBA" id="ARBA00022723"/>
    </source>
</evidence>
<dbReference type="RefSeq" id="XP_070893349.1">
    <property type="nucleotide sequence ID" value="XM_071047182.1"/>
</dbReference>